<sequence length="164" mass="18094">MVRLQTVSLLMNSLLIITTVGGCGVMPPGQASTRSFTVTNFKLAVSMVSYAEMESNISVEAPGITRNKEMARTFVERLVMQTVFDVLEQQGRSVLLPDTIISSILAQLQIQINCDPLECRGATVIKDSQTRNNGWSHMKIREPSLIMDAKNEISAKDCCDVHSM</sequence>
<dbReference type="Proteomes" id="UP001196413">
    <property type="component" value="Unassembled WGS sequence"/>
</dbReference>
<gene>
    <name evidence="2" type="ORF">KIN20_017338</name>
</gene>
<evidence type="ECO:0000256" key="1">
    <source>
        <dbReference type="SAM" id="SignalP"/>
    </source>
</evidence>
<accession>A0AAD5MHU5</accession>
<proteinExistence type="predicted"/>
<protein>
    <submittedName>
        <fullName evidence="2">Uncharacterized protein</fullName>
    </submittedName>
</protein>
<dbReference type="PROSITE" id="PS51257">
    <property type="entry name" value="PROKAR_LIPOPROTEIN"/>
    <property type="match status" value="1"/>
</dbReference>
<keyword evidence="3" id="KW-1185">Reference proteome</keyword>
<comment type="caution">
    <text evidence="2">The sequence shown here is derived from an EMBL/GenBank/DDBJ whole genome shotgun (WGS) entry which is preliminary data.</text>
</comment>
<name>A0AAD5MHU5_PARTN</name>
<dbReference type="EMBL" id="JAHQIW010003480">
    <property type="protein sequence ID" value="KAJ1358815.1"/>
    <property type="molecule type" value="Genomic_DNA"/>
</dbReference>
<dbReference type="AlphaFoldDB" id="A0AAD5MHU5"/>
<evidence type="ECO:0000313" key="3">
    <source>
        <dbReference type="Proteomes" id="UP001196413"/>
    </source>
</evidence>
<organism evidence="2 3">
    <name type="scientific">Parelaphostrongylus tenuis</name>
    <name type="common">Meningeal worm</name>
    <dbReference type="NCBI Taxonomy" id="148309"/>
    <lineage>
        <taxon>Eukaryota</taxon>
        <taxon>Metazoa</taxon>
        <taxon>Ecdysozoa</taxon>
        <taxon>Nematoda</taxon>
        <taxon>Chromadorea</taxon>
        <taxon>Rhabditida</taxon>
        <taxon>Rhabditina</taxon>
        <taxon>Rhabditomorpha</taxon>
        <taxon>Strongyloidea</taxon>
        <taxon>Metastrongylidae</taxon>
        <taxon>Parelaphostrongylus</taxon>
    </lineage>
</organism>
<reference evidence="2" key="1">
    <citation type="submission" date="2021-06" db="EMBL/GenBank/DDBJ databases">
        <title>Parelaphostrongylus tenuis whole genome reference sequence.</title>
        <authorList>
            <person name="Garwood T.J."/>
            <person name="Larsen P.A."/>
            <person name="Fountain-Jones N.M."/>
            <person name="Garbe J.R."/>
            <person name="Macchietto M.G."/>
            <person name="Kania S.A."/>
            <person name="Gerhold R.W."/>
            <person name="Richards J.E."/>
            <person name="Wolf T.M."/>
        </authorList>
    </citation>
    <scope>NUCLEOTIDE SEQUENCE</scope>
    <source>
        <strain evidence="2">MNPRO001-30</strain>
        <tissue evidence="2">Meninges</tissue>
    </source>
</reference>
<keyword evidence="1" id="KW-0732">Signal</keyword>
<feature type="signal peptide" evidence="1">
    <location>
        <begin position="1"/>
        <end position="22"/>
    </location>
</feature>
<feature type="chain" id="PRO_5041943329" evidence="1">
    <location>
        <begin position="23"/>
        <end position="164"/>
    </location>
</feature>
<evidence type="ECO:0000313" key="2">
    <source>
        <dbReference type="EMBL" id="KAJ1358815.1"/>
    </source>
</evidence>